<evidence type="ECO:0000313" key="2">
    <source>
        <dbReference type="Proteomes" id="UP000886998"/>
    </source>
</evidence>
<accession>A0A8X7CL79</accession>
<organism evidence="1 2">
    <name type="scientific">Trichonephila inaurata madagascariensis</name>
    <dbReference type="NCBI Taxonomy" id="2747483"/>
    <lineage>
        <taxon>Eukaryota</taxon>
        <taxon>Metazoa</taxon>
        <taxon>Ecdysozoa</taxon>
        <taxon>Arthropoda</taxon>
        <taxon>Chelicerata</taxon>
        <taxon>Arachnida</taxon>
        <taxon>Araneae</taxon>
        <taxon>Araneomorphae</taxon>
        <taxon>Entelegynae</taxon>
        <taxon>Araneoidea</taxon>
        <taxon>Nephilidae</taxon>
        <taxon>Trichonephila</taxon>
        <taxon>Trichonephila inaurata</taxon>
    </lineage>
</organism>
<evidence type="ECO:0000313" key="1">
    <source>
        <dbReference type="EMBL" id="GFY69755.1"/>
    </source>
</evidence>
<protein>
    <submittedName>
        <fullName evidence="1">Uncharacterized protein</fullName>
    </submittedName>
</protein>
<dbReference type="OrthoDB" id="6427621at2759"/>
<sequence length="82" mass="9250">MIGLDRDISDKSREQAVTEFTLAVVHDCLADHLYRISIFESPNCPLCKNDKVMNTNHVLGCSALHGDSLVERYWSIHLLVGH</sequence>
<name>A0A8X7CL79_9ARAC</name>
<gene>
    <name evidence="1" type="ORF">TNIN_256641</name>
</gene>
<comment type="caution">
    <text evidence="1">The sequence shown here is derived from an EMBL/GenBank/DDBJ whole genome shotgun (WGS) entry which is preliminary data.</text>
</comment>
<dbReference type="AlphaFoldDB" id="A0A8X7CL79"/>
<dbReference type="EMBL" id="BMAV01017780">
    <property type="protein sequence ID" value="GFY69755.1"/>
    <property type="molecule type" value="Genomic_DNA"/>
</dbReference>
<reference evidence="1" key="1">
    <citation type="submission" date="2020-08" db="EMBL/GenBank/DDBJ databases">
        <title>Multicomponent nature underlies the extraordinary mechanical properties of spider dragline silk.</title>
        <authorList>
            <person name="Kono N."/>
            <person name="Nakamura H."/>
            <person name="Mori M."/>
            <person name="Yoshida Y."/>
            <person name="Ohtoshi R."/>
            <person name="Malay A.D."/>
            <person name="Moran D.A.P."/>
            <person name="Tomita M."/>
            <person name="Numata K."/>
            <person name="Arakawa K."/>
        </authorList>
    </citation>
    <scope>NUCLEOTIDE SEQUENCE</scope>
</reference>
<dbReference type="Proteomes" id="UP000886998">
    <property type="component" value="Unassembled WGS sequence"/>
</dbReference>
<proteinExistence type="predicted"/>
<keyword evidence="2" id="KW-1185">Reference proteome</keyword>